<evidence type="ECO:0000256" key="4">
    <source>
        <dbReference type="ARBA" id="ARBA00023136"/>
    </source>
</evidence>
<evidence type="ECO:0000313" key="7">
    <source>
        <dbReference type="EMBL" id="QDH80805.1"/>
    </source>
</evidence>
<dbReference type="PANTHER" id="PTHR37422:SF23">
    <property type="entry name" value="TEICHURONIC ACID BIOSYNTHESIS PROTEIN TUAE"/>
    <property type="match status" value="1"/>
</dbReference>
<evidence type="ECO:0000256" key="2">
    <source>
        <dbReference type="ARBA" id="ARBA00022692"/>
    </source>
</evidence>
<accession>A0A514CLU6</accession>
<evidence type="ECO:0000256" key="5">
    <source>
        <dbReference type="SAM" id="Phobius"/>
    </source>
</evidence>
<dbReference type="EMBL" id="CP041253">
    <property type="protein sequence ID" value="QDH80805.1"/>
    <property type="molecule type" value="Genomic_DNA"/>
</dbReference>
<feature type="transmembrane region" description="Helical" evidence="5">
    <location>
        <begin position="213"/>
        <end position="229"/>
    </location>
</feature>
<reference evidence="7 8" key="1">
    <citation type="submission" date="2019-06" db="EMBL/GenBank/DDBJ databases">
        <title>Echinicola alkalisoli sp. nov. isolated from saline soil.</title>
        <authorList>
            <person name="Sun J.-Q."/>
            <person name="Xu L."/>
        </authorList>
    </citation>
    <scope>NUCLEOTIDE SEQUENCE [LARGE SCALE GENOMIC DNA]</scope>
    <source>
        <strain evidence="7 8">LN3S3</strain>
    </source>
</reference>
<feature type="transmembrane region" description="Helical" evidence="5">
    <location>
        <begin position="101"/>
        <end position="118"/>
    </location>
</feature>
<dbReference type="Pfam" id="PF04932">
    <property type="entry name" value="Wzy_C"/>
    <property type="match status" value="1"/>
</dbReference>
<dbReference type="GO" id="GO:0016020">
    <property type="term" value="C:membrane"/>
    <property type="evidence" value="ECO:0007669"/>
    <property type="project" value="UniProtKB-SubCell"/>
</dbReference>
<dbReference type="Proteomes" id="UP000316614">
    <property type="component" value="Chromosome"/>
</dbReference>
<dbReference type="RefSeq" id="WP_141616026.1">
    <property type="nucleotide sequence ID" value="NZ_CP041253.1"/>
</dbReference>
<feature type="transmembrane region" description="Helical" evidence="5">
    <location>
        <begin position="410"/>
        <end position="427"/>
    </location>
</feature>
<sequence>MNKFVIAGIVVLFCILKWAYHNYKGEHSNQFLISLFVILIAFNFSYPIYSYFVAFDFGDMEVDKLGAFGNRYRLNSFFLIVPLCMFLGHYKLPKLGNWKNFWLWVVVAFVVISLLNPINPFPLSVWVFVFYAFQLLFSLAYLKANFKRSTIFKGLFFGFLFVTVLQAIITVFYPILNVSYFATLFKGEVTLEASLKREGYVSAIGIFGHPGPLAVYCLYVGIFFFACYLNNYRRKLSFGLLFANIFIILFTFSRTTYMTCVLVLVFMMVAFFSKSSVFSLKNIILTTTGIALLLFILYLTPLSELFLGSDFDSQIEVRLSSWLLGYKIWKVAPVFGVGINSHVYYMAHFLKITEDLFILEFLTTNPIHNIHMIVLSETGMVGFGLWLAFFRSKILGRLKVIKTKVMIPDILNLTFVGVLVAFILYGIFGWAPFYREIMATAFALCYFSYSREELQQLINIMLLRSAKEVANG</sequence>
<feature type="transmembrane region" description="Helical" evidence="5">
    <location>
        <begin position="124"/>
        <end position="142"/>
    </location>
</feature>
<keyword evidence="3 5" id="KW-1133">Transmembrane helix</keyword>
<organism evidence="7 8">
    <name type="scientific">Echinicola soli</name>
    <dbReference type="NCBI Taxonomy" id="2591634"/>
    <lineage>
        <taxon>Bacteria</taxon>
        <taxon>Pseudomonadati</taxon>
        <taxon>Bacteroidota</taxon>
        <taxon>Cytophagia</taxon>
        <taxon>Cytophagales</taxon>
        <taxon>Cyclobacteriaceae</taxon>
        <taxon>Echinicola</taxon>
    </lineage>
</organism>
<feature type="transmembrane region" description="Helical" evidence="5">
    <location>
        <begin position="30"/>
        <end position="52"/>
    </location>
</feature>
<keyword evidence="8" id="KW-1185">Reference proteome</keyword>
<evidence type="ECO:0000259" key="6">
    <source>
        <dbReference type="Pfam" id="PF04932"/>
    </source>
</evidence>
<evidence type="ECO:0000256" key="1">
    <source>
        <dbReference type="ARBA" id="ARBA00004141"/>
    </source>
</evidence>
<dbReference type="PANTHER" id="PTHR37422">
    <property type="entry name" value="TEICHURONIC ACID BIOSYNTHESIS PROTEIN TUAE"/>
    <property type="match status" value="1"/>
</dbReference>
<feature type="transmembrane region" description="Helical" evidence="5">
    <location>
        <begin position="283"/>
        <end position="307"/>
    </location>
</feature>
<dbReference type="InterPro" id="IPR007016">
    <property type="entry name" value="O-antigen_ligase-rel_domated"/>
</dbReference>
<proteinExistence type="predicted"/>
<keyword evidence="2 5" id="KW-0812">Transmembrane</keyword>
<feature type="transmembrane region" description="Helical" evidence="5">
    <location>
        <begin position="328"/>
        <end position="347"/>
    </location>
</feature>
<feature type="transmembrane region" description="Helical" evidence="5">
    <location>
        <begin position="6"/>
        <end position="23"/>
    </location>
</feature>
<evidence type="ECO:0000313" key="8">
    <source>
        <dbReference type="Proteomes" id="UP000316614"/>
    </source>
</evidence>
<comment type="subcellular location">
    <subcellularLocation>
        <location evidence="1">Membrane</location>
        <topology evidence="1">Multi-pass membrane protein</topology>
    </subcellularLocation>
</comment>
<keyword evidence="4 5" id="KW-0472">Membrane</keyword>
<protein>
    <recommendedName>
        <fullName evidence="6">O-antigen ligase-related domain-containing protein</fullName>
    </recommendedName>
</protein>
<feature type="transmembrane region" description="Helical" evidence="5">
    <location>
        <begin position="72"/>
        <end position="89"/>
    </location>
</feature>
<feature type="transmembrane region" description="Helical" evidence="5">
    <location>
        <begin position="367"/>
        <end position="389"/>
    </location>
</feature>
<feature type="transmembrane region" description="Helical" evidence="5">
    <location>
        <begin position="241"/>
        <end position="271"/>
    </location>
</feature>
<feature type="transmembrane region" description="Helical" evidence="5">
    <location>
        <begin position="154"/>
        <end position="176"/>
    </location>
</feature>
<dbReference type="InterPro" id="IPR051533">
    <property type="entry name" value="WaaL-like"/>
</dbReference>
<dbReference type="OrthoDB" id="1631746at2"/>
<gene>
    <name evidence="7" type="ORF">FKX85_17860</name>
</gene>
<dbReference type="KEGG" id="echi:FKX85_17860"/>
<evidence type="ECO:0000256" key="3">
    <source>
        <dbReference type="ARBA" id="ARBA00022989"/>
    </source>
</evidence>
<name>A0A514CLU6_9BACT</name>
<feature type="domain" description="O-antigen ligase-related" evidence="6">
    <location>
        <begin position="241"/>
        <end position="387"/>
    </location>
</feature>
<dbReference type="AlphaFoldDB" id="A0A514CLU6"/>